<name>A0A6M3ILH6_9ZZZZ</name>
<gene>
    <name evidence="1" type="ORF">MM415B01466_0015</name>
</gene>
<proteinExistence type="predicted"/>
<organism evidence="1">
    <name type="scientific">viral metagenome</name>
    <dbReference type="NCBI Taxonomy" id="1070528"/>
    <lineage>
        <taxon>unclassified sequences</taxon>
        <taxon>metagenomes</taxon>
        <taxon>organismal metagenomes</taxon>
    </lineage>
</organism>
<evidence type="ECO:0008006" key="2">
    <source>
        <dbReference type="Google" id="ProtNLM"/>
    </source>
</evidence>
<reference evidence="1" key="1">
    <citation type="submission" date="2020-03" db="EMBL/GenBank/DDBJ databases">
        <title>The deep terrestrial virosphere.</title>
        <authorList>
            <person name="Holmfeldt K."/>
            <person name="Nilsson E."/>
            <person name="Simone D."/>
            <person name="Lopez-Fernandez M."/>
            <person name="Wu X."/>
            <person name="de Brujin I."/>
            <person name="Lundin D."/>
            <person name="Andersson A."/>
            <person name="Bertilsson S."/>
            <person name="Dopson M."/>
        </authorList>
    </citation>
    <scope>NUCLEOTIDE SEQUENCE</scope>
    <source>
        <strain evidence="1">MM415B01466</strain>
    </source>
</reference>
<sequence>MSQQVKVDRTLVAGTSSNPLKKVYTDKTVQIYTTCDSTNASTSFEPSVFHTTMTGAGQVGGRARFFMTTNVALGGWSNALKGEVTYGASGRTTGLGSAICAEMTLSAGTSSGTYAPLEIELNMGTSGVTGTATSLIYMSVNDAAATTFDTSGFLFTLTGVSVGSGKIFQENTAAAATHALRCKIGSTAYYVMLTSTGA</sequence>
<dbReference type="EMBL" id="MT141319">
    <property type="protein sequence ID" value="QJA58356.1"/>
    <property type="molecule type" value="Genomic_DNA"/>
</dbReference>
<dbReference type="AlphaFoldDB" id="A0A6M3ILH6"/>
<accession>A0A6M3ILH6</accession>
<evidence type="ECO:0000313" key="1">
    <source>
        <dbReference type="EMBL" id="QJA58356.1"/>
    </source>
</evidence>
<protein>
    <recommendedName>
        <fullName evidence="2">Tail protein</fullName>
    </recommendedName>
</protein>